<organism evidence="1 2">
    <name type="scientific">Schizopora paradoxa</name>
    <dbReference type="NCBI Taxonomy" id="27342"/>
    <lineage>
        <taxon>Eukaryota</taxon>
        <taxon>Fungi</taxon>
        <taxon>Dikarya</taxon>
        <taxon>Basidiomycota</taxon>
        <taxon>Agaricomycotina</taxon>
        <taxon>Agaricomycetes</taxon>
        <taxon>Hymenochaetales</taxon>
        <taxon>Schizoporaceae</taxon>
        <taxon>Schizopora</taxon>
    </lineage>
</organism>
<proteinExistence type="predicted"/>
<sequence>MPTSSASAQAAPECSELGIMGDSGDIQACQDLTTRNVGEVRTALKSQNSPEGVRTGCAKTTTTLPSSAEDPLGREHALLLKNTRVVGSRILRANEIASEVEDALRRGLEDDSFSMPIERLAQELRSWSSIKSALREATLETKDLAVRCAGFVSVFLRVCFPPEARDDRTVLRSFKDDEALQDLHSLSAKIAEMYIRIAERMSTFKANFLEDVNSRTKPIVIMVDNAEMIIAHIAKPLPPLTSKQIALLDNSSVPGLMKCIVAFLPEKSTHRFDEFVEGKRARITQGTNAGGQRNVNCESLFSCMTDIGYMIPADLKVLLQTPQRPLDQKKRDYAVQSTYAFLEFALRELDESLTAALIDTKPDPEAKGWRAWDIRAFFHHVVRLLQTPLRPV</sequence>
<dbReference type="Proteomes" id="UP000053477">
    <property type="component" value="Unassembled WGS sequence"/>
</dbReference>
<gene>
    <name evidence="1" type="ORF">SCHPADRAFT_911133</name>
</gene>
<protein>
    <submittedName>
        <fullName evidence="1">Uncharacterized protein</fullName>
    </submittedName>
</protein>
<dbReference type="AlphaFoldDB" id="A0A0H2R0F3"/>
<reference evidence="1 2" key="1">
    <citation type="submission" date="2015-04" db="EMBL/GenBank/DDBJ databases">
        <title>Complete genome sequence of Schizopora paradoxa KUC8140, a cosmopolitan wood degrader in East Asia.</title>
        <authorList>
            <consortium name="DOE Joint Genome Institute"/>
            <person name="Min B."/>
            <person name="Park H."/>
            <person name="Jang Y."/>
            <person name="Kim J.-J."/>
            <person name="Kim K.H."/>
            <person name="Pangilinan J."/>
            <person name="Lipzen A."/>
            <person name="Riley R."/>
            <person name="Grigoriev I.V."/>
            <person name="Spatafora J.W."/>
            <person name="Choi I.-G."/>
        </authorList>
    </citation>
    <scope>NUCLEOTIDE SEQUENCE [LARGE SCALE GENOMIC DNA]</scope>
    <source>
        <strain evidence="1 2">KUC8140</strain>
    </source>
</reference>
<dbReference type="InParanoid" id="A0A0H2R0F3"/>
<dbReference type="EMBL" id="KQ086336">
    <property type="protein sequence ID" value="KLO05255.1"/>
    <property type="molecule type" value="Genomic_DNA"/>
</dbReference>
<name>A0A0H2R0F3_9AGAM</name>
<evidence type="ECO:0000313" key="2">
    <source>
        <dbReference type="Proteomes" id="UP000053477"/>
    </source>
</evidence>
<accession>A0A0H2R0F3</accession>
<keyword evidence="2" id="KW-1185">Reference proteome</keyword>
<evidence type="ECO:0000313" key="1">
    <source>
        <dbReference type="EMBL" id="KLO05255.1"/>
    </source>
</evidence>